<name>A0A4P9WAA9_9FUNG</name>
<dbReference type="AlphaFoldDB" id="A0A4P9WAA9"/>
<reference evidence="2" key="1">
    <citation type="journal article" date="2018" name="Nat. Microbiol.">
        <title>Leveraging single-cell genomics to expand the fungal tree of life.</title>
        <authorList>
            <person name="Ahrendt S.R."/>
            <person name="Quandt C.A."/>
            <person name="Ciobanu D."/>
            <person name="Clum A."/>
            <person name="Salamov A."/>
            <person name="Andreopoulos B."/>
            <person name="Cheng J.F."/>
            <person name="Woyke T."/>
            <person name="Pelin A."/>
            <person name="Henrissat B."/>
            <person name="Reynolds N.K."/>
            <person name="Benny G.L."/>
            <person name="Smith M.E."/>
            <person name="James T.Y."/>
            <person name="Grigoriev I.V."/>
        </authorList>
    </citation>
    <scope>NUCLEOTIDE SEQUENCE [LARGE SCALE GENOMIC DNA]</scope>
</reference>
<keyword evidence="2" id="KW-1185">Reference proteome</keyword>
<accession>A0A4P9WAA9</accession>
<evidence type="ECO:0000313" key="1">
    <source>
        <dbReference type="EMBL" id="RKO89521.1"/>
    </source>
</evidence>
<evidence type="ECO:0008006" key="3">
    <source>
        <dbReference type="Google" id="ProtNLM"/>
    </source>
</evidence>
<dbReference type="Proteomes" id="UP000269721">
    <property type="component" value="Unassembled WGS sequence"/>
</dbReference>
<dbReference type="EMBL" id="KZ996043">
    <property type="protein sequence ID" value="RKO89521.1"/>
    <property type="molecule type" value="Genomic_DNA"/>
</dbReference>
<organism evidence="1 2">
    <name type="scientific">Blyttiomyces helicus</name>
    <dbReference type="NCBI Taxonomy" id="388810"/>
    <lineage>
        <taxon>Eukaryota</taxon>
        <taxon>Fungi</taxon>
        <taxon>Fungi incertae sedis</taxon>
        <taxon>Chytridiomycota</taxon>
        <taxon>Chytridiomycota incertae sedis</taxon>
        <taxon>Chytridiomycetes</taxon>
        <taxon>Chytridiomycetes incertae sedis</taxon>
        <taxon>Blyttiomyces</taxon>
    </lineage>
</organism>
<sequence length="327" mass="35858">MDRASLVRIFALELNDGDLPEDFSDFVPRIRGLHAFSSRLIPSVAATAAMLCSCPHLIALDIPIPMLTHRGEDEDPILAFSGAVNLPAVARAAARLKCLRLSERRRSPTDLIFCTTLILSLGAPLVELPTDYSKCEGPDPYIPPFGADALPNFEILELLLAFLRACPTITHLDLSSAFDIPDATLALLQTQPPLTVLIANSYTSTGLEHCLRVRGSNLNILDISGSTCVDADLLACIAETTPLLESLDLRDCLGPPSRFFTLEDLRFIESLKRGCSNLCYVGLRTKPHWASSRLSELEALIERFLADLGVDIDGRLDIVPETLFDWF</sequence>
<dbReference type="InterPro" id="IPR032675">
    <property type="entry name" value="LRR_dom_sf"/>
</dbReference>
<protein>
    <recommendedName>
        <fullName evidence="3">RNI-like protein</fullName>
    </recommendedName>
</protein>
<dbReference type="OrthoDB" id="421226at2759"/>
<gene>
    <name evidence="1" type="ORF">BDK51DRAFT_37844</name>
</gene>
<evidence type="ECO:0000313" key="2">
    <source>
        <dbReference type="Proteomes" id="UP000269721"/>
    </source>
</evidence>
<dbReference type="SUPFAM" id="SSF52047">
    <property type="entry name" value="RNI-like"/>
    <property type="match status" value="1"/>
</dbReference>
<proteinExistence type="predicted"/>
<dbReference type="Gene3D" id="3.80.10.10">
    <property type="entry name" value="Ribonuclease Inhibitor"/>
    <property type="match status" value="1"/>
</dbReference>